<dbReference type="PROSITE" id="PS50088">
    <property type="entry name" value="ANK_REPEAT"/>
    <property type="match status" value="1"/>
</dbReference>
<reference evidence="6 7" key="1">
    <citation type="journal article" date="2011" name="Nature">
        <title>A high-resolution map of human evolutionary constraint using 29 mammals.</title>
        <authorList>
            <person name="Lindblad-Toh K."/>
            <person name="Garber M."/>
            <person name="Zuk O."/>
            <person name="Lin M.F."/>
            <person name="Parker B.J."/>
            <person name="Washietl S."/>
            <person name="Kheradpour P."/>
            <person name="Ernst J."/>
            <person name="Jordan G."/>
            <person name="Mauceli E."/>
            <person name="Ward L.D."/>
            <person name="Lowe C.B."/>
            <person name="Holloway A.K."/>
            <person name="Clamp M."/>
            <person name="Gnerre S."/>
            <person name="Alfoldi J."/>
            <person name="Beal K."/>
            <person name="Chang J."/>
            <person name="Clawson H."/>
            <person name="Cuff J."/>
            <person name="Di Palma F."/>
            <person name="Fitzgerald S."/>
            <person name="Flicek P."/>
            <person name="Guttman M."/>
            <person name="Hubisz M.J."/>
            <person name="Jaffe D.B."/>
            <person name="Jungreis I."/>
            <person name="Kent W.J."/>
            <person name="Kostka D."/>
            <person name="Lara M."/>
            <person name="Martins A.L."/>
            <person name="Massingham T."/>
            <person name="Moltke I."/>
            <person name="Raney B.J."/>
            <person name="Rasmussen M.D."/>
            <person name="Robinson J."/>
            <person name="Stark A."/>
            <person name="Vilella A.J."/>
            <person name="Wen J."/>
            <person name="Xie X."/>
            <person name="Zody M.C."/>
            <person name="Baldwin J."/>
            <person name="Bloom T."/>
            <person name="Chin C.W."/>
            <person name="Heiman D."/>
            <person name="Nicol R."/>
            <person name="Nusbaum C."/>
            <person name="Young S."/>
            <person name="Wilkinson J."/>
            <person name="Worley K.C."/>
            <person name="Kovar C.L."/>
            <person name="Muzny D.M."/>
            <person name="Gibbs R.A."/>
            <person name="Cree A."/>
            <person name="Dihn H.H."/>
            <person name="Fowler G."/>
            <person name="Jhangiani S."/>
            <person name="Joshi V."/>
            <person name="Lee S."/>
            <person name="Lewis L.R."/>
            <person name="Nazareth L.V."/>
            <person name="Okwuonu G."/>
            <person name="Santibanez J."/>
            <person name="Warren W.C."/>
            <person name="Mardis E.R."/>
            <person name="Weinstock G.M."/>
            <person name="Wilson R.K."/>
            <person name="Delehaunty K."/>
            <person name="Dooling D."/>
            <person name="Fronik C."/>
            <person name="Fulton L."/>
            <person name="Fulton B."/>
            <person name="Graves T."/>
            <person name="Minx P."/>
            <person name="Sodergren E."/>
            <person name="Birney E."/>
            <person name="Margulies E.H."/>
            <person name="Herrero J."/>
            <person name="Green E.D."/>
            <person name="Haussler D."/>
            <person name="Siepel A."/>
            <person name="Goldman N."/>
            <person name="Pollard K.S."/>
            <person name="Pedersen J.S."/>
            <person name="Lander E.S."/>
            <person name="Kellis M."/>
        </authorList>
    </citation>
    <scope>NUCLEOTIDE SEQUENCE [LARGE SCALE GENOMIC DNA]</scope>
    <source>
        <strain evidence="6 7">Thorbecke inbred</strain>
    </source>
</reference>
<keyword evidence="2" id="KW-0677">Repeat</keyword>
<keyword evidence="7" id="KW-1185">Reference proteome</keyword>
<feature type="compositionally biased region" description="Low complexity" evidence="5">
    <location>
        <begin position="312"/>
        <end position="339"/>
    </location>
</feature>
<feature type="repeat" description="ANK" evidence="4">
    <location>
        <begin position="193"/>
        <end position="225"/>
    </location>
</feature>
<evidence type="ECO:0000256" key="4">
    <source>
        <dbReference type="PROSITE-ProRule" id="PRU00023"/>
    </source>
</evidence>
<feature type="compositionally biased region" description="Gly residues" evidence="5">
    <location>
        <begin position="388"/>
        <end position="398"/>
    </location>
</feature>
<dbReference type="Ensembl" id="ENSOCUT00000056549.1">
    <property type="protein sequence ID" value="ENSOCUP00000030410.1"/>
    <property type="gene ID" value="ENSOCUG00000008601.4"/>
</dbReference>
<dbReference type="InterPro" id="IPR051573">
    <property type="entry name" value="Ankyrin-SOCS_box_domain"/>
</dbReference>
<sequence>MTLGKLFTRPAKGLFIASAAPLWDSQERGEGGSQSKGGRPGCLCPTPGPPAMAGESFPFTPSTLRALRLQREWLEWEDRRRAAAQRCRSHRRPSSPRARLTRPRRSCRDPAVHSVLFSGDLQQVQALFHDEEAANMIVETASNQLAWSSEQGFWVLAPKTKQTAPLTIAAARGYTDCARHLILQGAELDARVGGRAALHEACARAQLDCVRLLLNFGPRVLTVRQAAAGGRSHREPGGAGDRDDAPARGRGAGPGEARGSLPGAWRLRGPAHQPGGDGAERRVRQRRGPGQQQAARGRRTAPPGGRGGPQGGRAQAAHAPAQRLCQRLRGPGRAAAASRGLRESPQRRGPHTHGLRAAGRPGCAQLGTRGPLRGAAGLRGPACAPRGTRGGPGKGGSYQVGQSATGRALPLGKPAVRETHSHL</sequence>
<dbReference type="InterPro" id="IPR036770">
    <property type="entry name" value="Ankyrin_rpt-contain_sf"/>
</dbReference>
<name>A0A5F9C9L7_RABIT</name>
<reference evidence="6" key="2">
    <citation type="submission" date="2025-08" db="UniProtKB">
        <authorList>
            <consortium name="Ensembl"/>
        </authorList>
    </citation>
    <scope>IDENTIFICATION</scope>
    <source>
        <strain evidence="6">Thorbecke</strain>
    </source>
</reference>
<dbReference type="GO" id="GO:0045732">
    <property type="term" value="P:positive regulation of protein catabolic process"/>
    <property type="evidence" value="ECO:0007669"/>
    <property type="project" value="TreeGrafter"/>
</dbReference>
<dbReference type="EMBL" id="AAGW02039799">
    <property type="status" value="NOT_ANNOTATED_CDS"/>
    <property type="molecule type" value="Genomic_DNA"/>
</dbReference>
<dbReference type="SMART" id="SM00248">
    <property type="entry name" value="ANK"/>
    <property type="match status" value="2"/>
</dbReference>
<dbReference type="PANTHER" id="PTHR24136:SF15">
    <property type="entry name" value="ANK_REP_REGION DOMAIN-CONTAINING PROTEIN"/>
    <property type="match status" value="1"/>
</dbReference>
<evidence type="ECO:0000256" key="5">
    <source>
        <dbReference type="SAM" id="MobiDB-lite"/>
    </source>
</evidence>
<feature type="compositionally biased region" description="Basic residues" evidence="5">
    <location>
        <begin position="87"/>
        <end position="105"/>
    </location>
</feature>
<feature type="compositionally biased region" description="Basic and acidic residues" evidence="5">
    <location>
        <begin position="232"/>
        <end position="247"/>
    </location>
</feature>
<proteinExistence type="inferred from homology"/>
<comment type="similarity">
    <text evidence="1">Belongs to the ankyrin SOCS box (ASB) family.</text>
</comment>
<protein>
    <submittedName>
        <fullName evidence="6">Ankyrin repeat and SOCS box containing 16</fullName>
    </submittedName>
</protein>
<feature type="compositionally biased region" description="Low complexity" evidence="5">
    <location>
        <begin position="288"/>
        <end position="303"/>
    </location>
</feature>
<dbReference type="InterPro" id="IPR002110">
    <property type="entry name" value="Ankyrin_rpt"/>
</dbReference>
<dbReference type="SUPFAM" id="SSF48403">
    <property type="entry name" value="Ankyrin repeat"/>
    <property type="match status" value="1"/>
</dbReference>
<dbReference type="PROSITE" id="PS50297">
    <property type="entry name" value="ANK_REP_REGION"/>
    <property type="match status" value="1"/>
</dbReference>
<gene>
    <name evidence="6" type="primary">ASB16</name>
</gene>
<feature type="region of interest" description="Disordered" evidence="5">
    <location>
        <begin position="84"/>
        <end position="106"/>
    </location>
</feature>
<reference evidence="6" key="3">
    <citation type="submission" date="2025-09" db="UniProtKB">
        <authorList>
            <consortium name="Ensembl"/>
        </authorList>
    </citation>
    <scope>IDENTIFICATION</scope>
    <source>
        <strain evidence="6">Thorbecke</strain>
    </source>
</reference>
<feature type="compositionally biased region" description="Low complexity" evidence="5">
    <location>
        <begin position="366"/>
        <end position="387"/>
    </location>
</feature>
<dbReference type="Proteomes" id="UP000001811">
    <property type="component" value="Chromosome 19"/>
</dbReference>
<dbReference type="Pfam" id="PF12796">
    <property type="entry name" value="Ank_2"/>
    <property type="match status" value="1"/>
</dbReference>
<dbReference type="PANTHER" id="PTHR24136">
    <property type="entry name" value="SOWAH (DROSOPHILA) HOMOLOG"/>
    <property type="match status" value="1"/>
</dbReference>
<dbReference type="Gene3D" id="1.25.40.20">
    <property type="entry name" value="Ankyrin repeat-containing domain"/>
    <property type="match status" value="1"/>
</dbReference>
<keyword evidence="3 4" id="KW-0040">ANK repeat</keyword>
<evidence type="ECO:0000313" key="6">
    <source>
        <dbReference type="Ensembl" id="ENSOCUP00000030410.1"/>
    </source>
</evidence>
<evidence type="ECO:0000256" key="2">
    <source>
        <dbReference type="ARBA" id="ARBA00022737"/>
    </source>
</evidence>
<evidence type="ECO:0000313" key="7">
    <source>
        <dbReference type="Proteomes" id="UP000001811"/>
    </source>
</evidence>
<dbReference type="GO" id="GO:0016567">
    <property type="term" value="P:protein ubiquitination"/>
    <property type="evidence" value="ECO:0007669"/>
    <property type="project" value="TreeGrafter"/>
</dbReference>
<evidence type="ECO:0000256" key="3">
    <source>
        <dbReference type="ARBA" id="ARBA00023043"/>
    </source>
</evidence>
<organism evidence="6 7">
    <name type="scientific">Oryctolagus cuniculus</name>
    <name type="common">Rabbit</name>
    <dbReference type="NCBI Taxonomy" id="9986"/>
    <lineage>
        <taxon>Eukaryota</taxon>
        <taxon>Metazoa</taxon>
        <taxon>Chordata</taxon>
        <taxon>Craniata</taxon>
        <taxon>Vertebrata</taxon>
        <taxon>Euteleostomi</taxon>
        <taxon>Mammalia</taxon>
        <taxon>Eutheria</taxon>
        <taxon>Euarchontoglires</taxon>
        <taxon>Glires</taxon>
        <taxon>Lagomorpha</taxon>
        <taxon>Leporidae</taxon>
        <taxon>Oryctolagus</taxon>
    </lineage>
</organism>
<evidence type="ECO:0000256" key="1">
    <source>
        <dbReference type="ARBA" id="ARBA00005949"/>
    </source>
</evidence>
<dbReference type="GeneTree" id="ENSGT00940000160773"/>
<dbReference type="Bgee" id="ENSOCUG00000008601">
    <property type="expression patterns" value="Expressed in skeletal muscle tissue and 15 other cell types or tissues"/>
</dbReference>
<accession>A0A5F9C9L7</accession>
<dbReference type="AlphaFoldDB" id="A0A5F9C9L7"/>
<feature type="region of interest" description="Disordered" evidence="5">
    <location>
        <begin position="227"/>
        <end position="423"/>
    </location>
</feature>